<evidence type="ECO:0000313" key="1">
    <source>
        <dbReference type="EMBL" id="MPN43335.1"/>
    </source>
</evidence>
<organism evidence="1">
    <name type="scientific">bioreactor metagenome</name>
    <dbReference type="NCBI Taxonomy" id="1076179"/>
    <lineage>
        <taxon>unclassified sequences</taxon>
        <taxon>metagenomes</taxon>
        <taxon>ecological metagenomes</taxon>
    </lineage>
</organism>
<proteinExistence type="predicted"/>
<sequence>MMRQQNELMRSEALRWLIGGYAKSKEPFRHRIKAELIICLES</sequence>
<accession>A0A645HWA1</accession>
<protein>
    <submittedName>
        <fullName evidence="1">Uncharacterized protein</fullName>
    </submittedName>
</protein>
<reference evidence="1" key="1">
    <citation type="submission" date="2019-08" db="EMBL/GenBank/DDBJ databases">
        <authorList>
            <person name="Kucharzyk K."/>
            <person name="Murdoch R.W."/>
            <person name="Higgins S."/>
            <person name="Loffler F."/>
        </authorList>
    </citation>
    <scope>NUCLEOTIDE SEQUENCE</scope>
</reference>
<gene>
    <name evidence="1" type="ORF">SDC9_190894</name>
</gene>
<dbReference type="AlphaFoldDB" id="A0A645HWA1"/>
<dbReference type="EMBL" id="VSSQ01101679">
    <property type="protein sequence ID" value="MPN43335.1"/>
    <property type="molecule type" value="Genomic_DNA"/>
</dbReference>
<name>A0A645HWA1_9ZZZZ</name>
<comment type="caution">
    <text evidence="1">The sequence shown here is derived from an EMBL/GenBank/DDBJ whole genome shotgun (WGS) entry which is preliminary data.</text>
</comment>